<gene>
    <name evidence="2" type="ORF">HYALB_00011836</name>
</gene>
<dbReference type="InterPro" id="IPR002156">
    <property type="entry name" value="RNaseH_domain"/>
</dbReference>
<sequence length="279" mass="31004">MRFAPYNPSPYSAKTITHALLTPAITGTDARNQLHPQKKKVPPKHRFEKCALFVPPKDTKGPGCIFSPAQPEGVPGPRFVRGVRDNQILIFAAGYCPEKKGGERGEGGGEGGGGAGCAFTFRPPGWSRKDVFHDGTVAFRLETRGPPTPTSRASAADLHTNERAELRAVIAAFQFRRWDVEGWESVVVATDSEYVVSGATEKVWRWREKKWRTVRKKAVLNRDLWEVLIKVIEQIGRNGLEVLFWKIKKEDNVASGGARDASALKEVDGEFTEYRGIEM</sequence>
<dbReference type="SUPFAM" id="SSF53098">
    <property type="entry name" value="Ribonuclease H-like"/>
    <property type="match status" value="1"/>
</dbReference>
<dbReference type="GO" id="GO:0003676">
    <property type="term" value="F:nucleic acid binding"/>
    <property type="evidence" value="ECO:0007669"/>
    <property type="project" value="InterPro"/>
</dbReference>
<dbReference type="AlphaFoldDB" id="A0A9N9LSK9"/>
<dbReference type="Gene3D" id="3.30.420.10">
    <property type="entry name" value="Ribonuclease H-like superfamily/Ribonuclease H"/>
    <property type="match status" value="1"/>
</dbReference>
<comment type="caution">
    <text evidence="2">The sequence shown here is derived from an EMBL/GenBank/DDBJ whole genome shotgun (WGS) entry which is preliminary data.</text>
</comment>
<dbReference type="EMBL" id="CAJVRM010000343">
    <property type="protein sequence ID" value="CAG8979913.1"/>
    <property type="molecule type" value="Genomic_DNA"/>
</dbReference>
<dbReference type="Pfam" id="PF00075">
    <property type="entry name" value="RNase_H"/>
    <property type="match status" value="1"/>
</dbReference>
<dbReference type="InterPro" id="IPR012337">
    <property type="entry name" value="RNaseH-like_sf"/>
</dbReference>
<name>A0A9N9LSK9_9HELO</name>
<feature type="domain" description="RNase H type-1" evidence="1">
    <location>
        <begin position="84"/>
        <end position="268"/>
    </location>
</feature>
<keyword evidence="3" id="KW-1185">Reference proteome</keyword>
<evidence type="ECO:0000259" key="1">
    <source>
        <dbReference type="PROSITE" id="PS50879"/>
    </source>
</evidence>
<proteinExistence type="predicted"/>
<protein>
    <recommendedName>
        <fullName evidence="1">RNase H type-1 domain-containing protein</fullName>
    </recommendedName>
</protein>
<organism evidence="2 3">
    <name type="scientific">Hymenoscyphus albidus</name>
    <dbReference type="NCBI Taxonomy" id="595503"/>
    <lineage>
        <taxon>Eukaryota</taxon>
        <taxon>Fungi</taxon>
        <taxon>Dikarya</taxon>
        <taxon>Ascomycota</taxon>
        <taxon>Pezizomycotina</taxon>
        <taxon>Leotiomycetes</taxon>
        <taxon>Helotiales</taxon>
        <taxon>Helotiaceae</taxon>
        <taxon>Hymenoscyphus</taxon>
    </lineage>
</organism>
<evidence type="ECO:0000313" key="3">
    <source>
        <dbReference type="Proteomes" id="UP000701801"/>
    </source>
</evidence>
<dbReference type="OrthoDB" id="407198at2759"/>
<dbReference type="InterPro" id="IPR036397">
    <property type="entry name" value="RNaseH_sf"/>
</dbReference>
<dbReference type="PROSITE" id="PS50879">
    <property type="entry name" value="RNASE_H_1"/>
    <property type="match status" value="1"/>
</dbReference>
<dbReference type="GO" id="GO:0004523">
    <property type="term" value="F:RNA-DNA hybrid ribonuclease activity"/>
    <property type="evidence" value="ECO:0007669"/>
    <property type="project" value="InterPro"/>
</dbReference>
<evidence type="ECO:0000313" key="2">
    <source>
        <dbReference type="EMBL" id="CAG8979913.1"/>
    </source>
</evidence>
<reference evidence="2" key="1">
    <citation type="submission" date="2021-07" db="EMBL/GenBank/DDBJ databases">
        <authorList>
            <person name="Durling M."/>
        </authorList>
    </citation>
    <scope>NUCLEOTIDE SEQUENCE</scope>
</reference>
<accession>A0A9N9LSK9</accession>
<dbReference type="Proteomes" id="UP000701801">
    <property type="component" value="Unassembled WGS sequence"/>
</dbReference>